<evidence type="ECO:0000313" key="2">
    <source>
        <dbReference type="EMBL" id="GMR47954.1"/>
    </source>
</evidence>
<gene>
    <name evidence="2" type="ORF">PMAYCL1PPCAC_18149</name>
</gene>
<dbReference type="InterPro" id="IPR043136">
    <property type="entry name" value="B30.2/SPRY_sf"/>
</dbReference>
<dbReference type="PANTHER" id="PTHR12245:SF12">
    <property type="entry name" value="SPRY DOMAIN-CONTAINING SOCS BOX PROTEIN 3"/>
    <property type="match status" value="1"/>
</dbReference>
<proteinExistence type="predicted"/>
<dbReference type="SUPFAM" id="SSF49899">
    <property type="entry name" value="Concanavalin A-like lectins/glucanases"/>
    <property type="match status" value="1"/>
</dbReference>
<accession>A0AAN5I159</accession>
<dbReference type="AlphaFoldDB" id="A0AAN5I159"/>
<dbReference type="Gene3D" id="2.60.120.920">
    <property type="match status" value="1"/>
</dbReference>
<dbReference type="InterPro" id="IPR013320">
    <property type="entry name" value="ConA-like_dom_sf"/>
</dbReference>
<feature type="domain" description="B30.2/SPRY" evidence="1">
    <location>
        <begin position="1"/>
        <end position="217"/>
    </location>
</feature>
<dbReference type="GO" id="GO:0019005">
    <property type="term" value="C:SCF ubiquitin ligase complex"/>
    <property type="evidence" value="ECO:0007669"/>
    <property type="project" value="TreeGrafter"/>
</dbReference>
<evidence type="ECO:0000313" key="3">
    <source>
        <dbReference type="Proteomes" id="UP001328107"/>
    </source>
</evidence>
<protein>
    <recommendedName>
        <fullName evidence="1">B30.2/SPRY domain-containing protein</fullName>
    </recommendedName>
</protein>
<dbReference type="PANTHER" id="PTHR12245">
    <property type="entry name" value="SPRY DOMAIN CONTAINING SOCS BOX PROTEIN"/>
    <property type="match status" value="1"/>
</dbReference>
<dbReference type="InterPro" id="IPR001870">
    <property type="entry name" value="B30.2/SPRY"/>
</dbReference>
<dbReference type="Pfam" id="PF00622">
    <property type="entry name" value="SPRY"/>
    <property type="match status" value="1"/>
</dbReference>
<reference evidence="3" key="1">
    <citation type="submission" date="2022-10" db="EMBL/GenBank/DDBJ databases">
        <title>Genome assembly of Pristionchus species.</title>
        <authorList>
            <person name="Yoshida K."/>
            <person name="Sommer R.J."/>
        </authorList>
    </citation>
    <scope>NUCLEOTIDE SEQUENCE [LARGE SCALE GENOMIC DNA]</scope>
    <source>
        <strain evidence="3">RS5460</strain>
    </source>
</reference>
<keyword evidence="3" id="KW-1185">Reference proteome</keyword>
<dbReference type="EMBL" id="BTRK01000004">
    <property type="protein sequence ID" value="GMR47954.1"/>
    <property type="molecule type" value="Genomic_DNA"/>
</dbReference>
<dbReference type="PROSITE" id="PS50188">
    <property type="entry name" value="B302_SPRY"/>
    <property type="match status" value="1"/>
</dbReference>
<dbReference type="GO" id="GO:0043161">
    <property type="term" value="P:proteasome-mediated ubiquitin-dependent protein catabolic process"/>
    <property type="evidence" value="ECO:0007669"/>
    <property type="project" value="TreeGrafter"/>
</dbReference>
<dbReference type="InterPro" id="IPR050672">
    <property type="entry name" value="FBXO45-Fsn/SPSB_families"/>
</dbReference>
<name>A0AAN5I159_9BILA</name>
<comment type="caution">
    <text evidence="2">The sequence shown here is derived from an EMBL/GenBank/DDBJ whole genome shotgun (WGS) entry which is preliminary data.</text>
</comment>
<organism evidence="2 3">
    <name type="scientific">Pristionchus mayeri</name>
    <dbReference type="NCBI Taxonomy" id="1317129"/>
    <lineage>
        <taxon>Eukaryota</taxon>
        <taxon>Metazoa</taxon>
        <taxon>Ecdysozoa</taxon>
        <taxon>Nematoda</taxon>
        <taxon>Chromadorea</taxon>
        <taxon>Rhabditida</taxon>
        <taxon>Rhabditina</taxon>
        <taxon>Diplogasteromorpha</taxon>
        <taxon>Diplogasteroidea</taxon>
        <taxon>Neodiplogasteridae</taxon>
        <taxon>Pristionchus</taxon>
    </lineage>
</organism>
<dbReference type="InterPro" id="IPR003877">
    <property type="entry name" value="SPRY_dom"/>
</dbReference>
<sequence length="252" mass="28633">MDSPHGLIESRHLQCNPWTWKPHSSEEGFLRVSGDHLVLNPIISFGTVAWRGRKQLTESTTAYWEVQIDGRGSQWNFKSVPCSDPTGNLLPEMVHTSSDFYGTSVQFGIGRRQTLTQKYDFVDLLGGDDNSYGLNYRGYAQRSGMKTRVCIPLEGRDVRIGLFFDGPNQSLSFFMDNDYLCTPFVDIDLSETLYPFVSSTAQCTTMQLRNQYSRDQVLSLFSLTRRKVLDSFDSHFVSSILPKDILLSSRIP</sequence>
<dbReference type="Proteomes" id="UP001328107">
    <property type="component" value="Unassembled WGS sequence"/>
</dbReference>
<evidence type="ECO:0000259" key="1">
    <source>
        <dbReference type="PROSITE" id="PS50188"/>
    </source>
</evidence>